<comment type="caution">
    <text evidence="1">The sequence shown here is derived from an EMBL/GenBank/DDBJ whole genome shotgun (WGS) entry which is preliminary data.</text>
</comment>
<dbReference type="InterPro" id="IPR027417">
    <property type="entry name" value="P-loop_NTPase"/>
</dbReference>
<dbReference type="PANTHER" id="PTHR43384:SF13">
    <property type="entry name" value="SLR0110 PROTEIN"/>
    <property type="match status" value="1"/>
</dbReference>
<keyword evidence="2" id="KW-1185">Reference proteome</keyword>
<evidence type="ECO:0008006" key="3">
    <source>
        <dbReference type="Google" id="ProtNLM"/>
    </source>
</evidence>
<dbReference type="GO" id="GO:0005829">
    <property type="term" value="C:cytosol"/>
    <property type="evidence" value="ECO:0007669"/>
    <property type="project" value="TreeGrafter"/>
</dbReference>
<evidence type="ECO:0000313" key="2">
    <source>
        <dbReference type="Proteomes" id="UP000284021"/>
    </source>
</evidence>
<dbReference type="GO" id="GO:0051782">
    <property type="term" value="P:negative regulation of cell division"/>
    <property type="evidence" value="ECO:0007669"/>
    <property type="project" value="TreeGrafter"/>
</dbReference>
<protein>
    <recommendedName>
        <fullName evidence="3">Pilus assembly protein</fullName>
    </recommendedName>
</protein>
<dbReference type="GO" id="GO:0009898">
    <property type="term" value="C:cytoplasmic side of plasma membrane"/>
    <property type="evidence" value="ECO:0007669"/>
    <property type="project" value="TreeGrafter"/>
</dbReference>
<dbReference type="GO" id="GO:0005524">
    <property type="term" value="F:ATP binding"/>
    <property type="evidence" value="ECO:0007669"/>
    <property type="project" value="TreeGrafter"/>
</dbReference>
<dbReference type="AlphaFoldDB" id="A0A418XLH9"/>
<name>A0A418XLH9_9PSED</name>
<proteinExistence type="predicted"/>
<dbReference type="InterPro" id="IPR050625">
    <property type="entry name" value="ParA/MinD_ATPase"/>
</dbReference>
<dbReference type="Proteomes" id="UP000284021">
    <property type="component" value="Unassembled WGS sequence"/>
</dbReference>
<dbReference type="OrthoDB" id="5813333at2"/>
<reference evidence="1 2" key="1">
    <citation type="submission" date="2018-09" db="EMBL/GenBank/DDBJ databases">
        <authorList>
            <person name="Zhu H."/>
        </authorList>
    </citation>
    <scope>NUCLEOTIDE SEQUENCE [LARGE SCALE GENOMIC DNA]</scope>
    <source>
        <strain evidence="1 2">K1S02-6</strain>
    </source>
</reference>
<dbReference type="GO" id="GO:0016887">
    <property type="term" value="F:ATP hydrolysis activity"/>
    <property type="evidence" value="ECO:0007669"/>
    <property type="project" value="TreeGrafter"/>
</dbReference>
<organism evidence="1 2">
    <name type="scientific">Pseudomonas cavernicola</name>
    <dbReference type="NCBI Taxonomy" id="2320866"/>
    <lineage>
        <taxon>Bacteria</taxon>
        <taxon>Pseudomonadati</taxon>
        <taxon>Pseudomonadota</taxon>
        <taxon>Gammaproteobacteria</taxon>
        <taxon>Pseudomonadales</taxon>
        <taxon>Pseudomonadaceae</taxon>
        <taxon>Pseudomonas</taxon>
    </lineage>
</organism>
<sequence length="269" mass="29779">MNERLPNRQLGKLTALFCRQQDADATLLATHLALAVQQTGQQTLLLDLGLPHGDSLDLLSLEASFQFADALRNLRRLDNALIDSAFCTHASGLRLLVLSAAGETLEHASAAELYLLLGALRQHFQHIVVNLAGQPDSEALRLLVSNSDQLLWCADQSVPSCRRNLSLLSQWREHGVKLGHASLLIDRYLRGVVPDDQALSKSFALPVIEVLPFSVEVRMNAKNQGRSLFEVAPRERLSQRLKLLGEQLAEIDKPAPPPRGWLRRWGGSK</sequence>
<accession>A0A418XLH9</accession>
<dbReference type="Gene3D" id="3.40.50.300">
    <property type="entry name" value="P-loop containing nucleotide triphosphate hydrolases"/>
    <property type="match status" value="1"/>
</dbReference>
<dbReference type="SUPFAM" id="SSF52540">
    <property type="entry name" value="P-loop containing nucleoside triphosphate hydrolases"/>
    <property type="match status" value="1"/>
</dbReference>
<dbReference type="PANTHER" id="PTHR43384">
    <property type="entry name" value="SEPTUM SITE-DETERMINING PROTEIN MIND HOMOLOG, CHLOROPLASTIC-RELATED"/>
    <property type="match status" value="1"/>
</dbReference>
<evidence type="ECO:0000313" key="1">
    <source>
        <dbReference type="EMBL" id="RJG13322.1"/>
    </source>
</evidence>
<dbReference type="EMBL" id="QYUR01000002">
    <property type="protein sequence ID" value="RJG13322.1"/>
    <property type="molecule type" value="Genomic_DNA"/>
</dbReference>
<gene>
    <name evidence="1" type="ORF">D3879_08680</name>
</gene>